<reference evidence="3 4" key="1">
    <citation type="submission" date="2020-01" db="EMBL/GenBank/DDBJ databases">
        <title>Sphingomonas sp. strain CSW-10.</title>
        <authorList>
            <person name="Chen W.-M."/>
        </authorList>
    </citation>
    <scope>NUCLEOTIDE SEQUENCE [LARGE SCALE GENOMIC DNA]</scope>
    <source>
        <strain evidence="3 4">CSW-10</strain>
    </source>
</reference>
<dbReference type="RefSeq" id="WP_169943518.1">
    <property type="nucleotide sequence ID" value="NZ_CP053015.1"/>
</dbReference>
<dbReference type="PANTHER" id="PTHR43201">
    <property type="entry name" value="ACYL-COA SYNTHETASE"/>
    <property type="match status" value="1"/>
</dbReference>
<evidence type="ECO:0000259" key="2">
    <source>
        <dbReference type="Pfam" id="PF13193"/>
    </source>
</evidence>
<dbReference type="AlphaFoldDB" id="A0A6M4AWE8"/>
<evidence type="ECO:0000259" key="1">
    <source>
        <dbReference type="Pfam" id="PF00501"/>
    </source>
</evidence>
<dbReference type="GO" id="GO:0031956">
    <property type="term" value="F:medium-chain fatty acid-CoA ligase activity"/>
    <property type="evidence" value="ECO:0007669"/>
    <property type="project" value="TreeGrafter"/>
</dbReference>
<dbReference type="Gene3D" id="3.40.50.12780">
    <property type="entry name" value="N-terminal domain of ligase-like"/>
    <property type="match status" value="1"/>
</dbReference>
<keyword evidence="4" id="KW-1185">Reference proteome</keyword>
<dbReference type="InterPro" id="IPR045851">
    <property type="entry name" value="AMP-bd_C_sf"/>
</dbReference>
<sequence length="522" mass="56020">MPSNPGLTQGIRRAVQVRGDGIAIIDGNVRISWTGFADRVARLAAAFRAKGLTTGGRVVLLALNSHHSITCFFAAMHAGGIIVPLNHRLSLDELTAQTADCAPDLIVLGPDFADLAVPLATVAHSVKAVLMTGRASAEDRGELLDDLIAAHEPIADACRGADDVACLFYTSGTTNAAKGVMLSHTNILANTANVVAPLGLDESAVHLHHGPLFHVAAGVRLFSVTHVAGTHVFLPRFVAGELIREIDRTGVTHATFVPTMLRSMLDDPAMASADLSSLRTISYGSAAMPEPLLREVMTRLPAVRFMQSYGMTELSPVATILGWEDHLPDRWDSGVLRSAGKAAMFCDVRVVGTDGEPVPNGTPGEVLVCGPNVMLGYWNRLDLSVEAMRDGWMRTGDIGVLRDDGYLFIVDRLKDMIITGGENVYSQEVENAIAAHPAVAQVAIFGRPHDHWGEAVHATVTLKPGTSASAEEIIAFTRDRLAHYKCPRTLDIRNEPMPLSGANKILKSKLKEELLARERVEG</sequence>
<dbReference type="InterPro" id="IPR042099">
    <property type="entry name" value="ANL_N_sf"/>
</dbReference>
<feature type="domain" description="AMP-dependent synthetase/ligase" evidence="1">
    <location>
        <begin position="12"/>
        <end position="378"/>
    </location>
</feature>
<dbReference type="SUPFAM" id="SSF56801">
    <property type="entry name" value="Acetyl-CoA synthetase-like"/>
    <property type="match status" value="1"/>
</dbReference>
<name>A0A6M4AWE8_9SPHN</name>
<dbReference type="Pfam" id="PF00501">
    <property type="entry name" value="AMP-binding"/>
    <property type="match status" value="1"/>
</dbReference>
<dbReference type="Pfam" id="PF13193">
    <property type="entry name" value="AMP-binding_C"/>
    <property type="match status" value="1"/>
</dbReference>
<dbReference type="InterPro" id="IPR000873">
    <property type="entry name" value="AMP-dep_synth/lig_dom"/>
</dbReference>
<gene>
    <name evidence="3" type="ORF">GV829_01625</name>
</gene>
<dbReference type="KEGG" id="slan:GV829_01625"/>
<proteinExistence type="predicted"/>
<dbReference type="InterPro" id="IPR025110">
    <property type="entry name" value="AMP-bd_C"/>
</dbReference>
<dbReference type="EMBL" id="CP053015">
    <property type="protein sequence ID" value="QJQ31301.1"/>
    <property type="molecule type" value="Genomic_DNA"/>
</dbReference>
<dbReference type="Gene3D" id="3.30.300.30">
    <property type="match status" value="1"/>
</dbReference>
<dbReference type="Proteomes" id="UP000503018">
    <property type="component" value="Chromosome"/>
</dbReference>
<evidence type="ECO:0000313" key="4">
    <source>
        <dbReference type="Proteomes" id="UP000503018"/>
    </source>
</evidence>
<protein>
    <submittedName>
        <fullName evidence="3">AMP-binding protein</fullName>
    </submittedName>
</protein>
<evidence type="ECO:0000313" key="3">
    <source>
        <dbReference type="EMBL" id="QJQ31301.1"/>
    </source>
</evidence>
<accession>A0A6M4AWE8</accession>
<dbReference type="GO" id="GO:0006631">
    <property type="term" value="P:fatty acid metabolic process"/>
    <property type="evidence" value="ECO:0007669"/>
    <property type="project" value="TreeGrafter"/>
</dbReference>
<feature type="domain" description="AMP-binding enzyme C-terminal" evidence="2">
    <location>
        <begin position="428"/>
        <end position="500"/>
    </location>
</feature>
<organism evidence="3 4">
    <name type="scientific">Sphingomonas lacunae</name>
    <dbReference type="NCBI Taxonomy" id="2698828"/>
    <lineage>
        <taxon>Bacteria</taxon>
        <taxon>Pseudomonadati</taxon>
        <taxon>Pseudomonadota</taxon>
        <taxon>Alphaproteobacteria</taxon>
        <taxon>Sphingomonadales</taxon>
        <taxon>Sphingomonadaceae</taxon>
        <taxon>Sphingomonas</taxon>
    </lineage>
</organism>
<dbReference type="PANTHER" id="PTHR43201:SF32">
    <property type="entry name" value="2-SUCCINYLBENZOATE--COA LIGASE, CHLOROPLASTIC_PEROXISOMAL"/>
    <property type="match status" value="1"/>
</dbReference>